<dbReference type="GO" id="GO:0006750">
    <property type="term" value="P:glutathione biosynthetic process"/>
    <property type="evidence" value="ECO:0007669"/>
    <property type="project" value="UniProtKB-UniRule"/>
</dbReference>
<dbReference type="SUPFAM" id="SSF55931">
    <property type="entry name" value="Glutamine synthetase/guanido kinase"/>
    <property type="match status" value="1"/>
</dbReference>
<evidence type="ECO:0000256" key="3">
    <source>
        <dbReference type="ARBA" id="ARBA00022598"/>
    </source>
</evidence>
<organism evidence="11 12">
    <name type="scientific">Buchnera aphidicola</name>
    <name type="common">Nipponaphis monzeni</name>
    <dbReference type="NCBI Taxonomy" id="2495405"/>
    <lineage>
        <taxon>Bacteria</taxon>
        <taxon>Pseudomonadati</taxon>
        <taxon>Pseudomonadota</taxon>
        <taxon>Gammaproteobacteria</taxon>
        <taxon>Enterobacterales</taxon>
        <taxon>Erwiniaceae</taxon>
        <taxon>Buchnera</taxon>
    </lineage>
</organism>
<keyword evidence="3 8" id="KW-0436">Ligase</keyword>
<dbReference type="UniPathway" id="UPA00142">
    <property type="reaction ID" value="UER00209"/>
</dbReference>
<dbReference type="PANTHER" id="PTHR38761">
    <property type="entry name" value="GLUTAMATE--CYSTEINE LIGASE"/>
    <property type="match status" value="1"/>
</dbReference>
<evidence type="ECO:0000256" key="1">
    <source>
        <dbReference type="ARBA" id="ARBA00005006"/>
    </source>
</evidence>
<dbReference type="Gene3D" id="3.30.590.20">
    <property type="match status" value="1"/>
</dbReference>
<dbReference type="EC" id="6.3.2.2" evidence="8"/>
<proteinExistence type="inferred from homology"/>
<evidence type="ECO:0000256" key="6">
    <source>
        <dbReference type="ARBA" id="ARBA00022840"/>
    </source>
</evidence>
<evidence type="ECO:0000313" key="11">
    <source>
        <dbReference type="EMBL" id="BBI01322.1"/>
    </source>
</evidence>
<keyword evidence="4 8" id="KW-0317">Glutathione biosynthesis</keyword>
<comment type="similarity">
    <text evidence="2 8">Belongs to the glutamate--cysteine ligase type 1 family. Type 1 subfamily.</text>
</comment>
<dbReference type="GO" id="GO:0005829">
    <property type="term" value="C:cytosol"/>
    <property type="evidence" value="ECO:0007669"/>
    <property type="project" value="TreeGrafter"/>
</dbReference>
<dbReference type="EMBL" id="AP019379">
    <property type="protein sequence ID" value="BBI01322.1"/>
    <property type="molecule type" value="Genomic_DNA"/>
</dbReference>
<dbReference type="InterPro" id="IPR007370">
    <property type="entry name" value="Glu_cys_ligase"/>
</dbReference>
<dbReference type="HAMAP" id="MF_00578">
    <property type="entry name" value="Glu_cys_ligase"/>
    <property type="match status" value="1"/>
</dbReference>
<dbReference type="GO" id="GO:0005524">
    <property type="term" value="F:ATP binding"/>
    <property type="evidence" value="ECO:0007669"/>
    <property type="project" value="UniProtKB-KW"/>
</dbReference>
<dbReference type="AlphaFoldDB" id="A0A455TAI0"/>
<dbReference type="GO" id="GO:0046872">
    <property type="term" value="F:metal ion binding"/>
    <property type="evidence" value="ECO:0007669"/>
    <property type="project" value="TreeGrafter"/>
</dbReference>
<evidence type="ECO:0000256" key="7">
    <source>
        <dbReference type="ARBA" id="ARBA00048819"/>
    </source>
</evidence>
<keyword evidence="12" id="KW-1185">Reference proteome</keyword>
<evidence type="ECO:0000256" key="5">
    <source>
        <dbReference type="ARBA" id="ARBA00022741"/>
    </source>
</evidence>
<accession>A0A455TAI0</accession>
<evidence type="ECO:0000256" key="4">
    <source>
        <dbReference type="ARBA" id="ARBA00022684"/>
    </source>
</evidence>
<dbReference type="InterPro" id="IPR014746">
    <property type="entry name" value="Gln_synth/guanido_kin_cat_dom"/>
</dbReference>
<dbReference type="Proteomes" id="UP000317544">
    <property type="component" value="Chromosome"/>
</dbReference>
<evidence type="ECO:0000256" key="9">
    <source>
        <dbReference type="RuleBase" id="RU004391"/>
    </source>
</evidence>
<keyword evidence="6 8" id="KW-0067">ATP-binding</keyword>
<sequence length="507" mass="59628">MIPNFSKKLKWIESHKNVFKDIMRGVERETLRITLNGEQSIKNHPKSMGSPLTHKWITTDFSENLLEFITPANKNIDVLLMLLKDIYRYACKNLNQELMWPLSLPYLNTYNNPIRIACYGTSKIGQKKTLYRKGLQNRYGYYTNIISGVHYNFSLPWSFWKAWTNVTHVDNSKDVISSGYLGLIRNYYRFGWVIPYFFGASPVISSCMIKNKKKYSFITIPKQKECVYLPWATSLRISSLGYNTSISNKLCIKYNCLSNYIKKIKYATSTPYPKFVKIGTNDVQKNPKQINTNLLQTESEFYSQIRPKRKIILNESPIIALENRGIEYVEIRSLDVNPFSSIGITKQQILFLDLFLIWCTILDSPYIDHSELRSIHNNWEKVAVQGRNSSLQVIINKKEILLTKIIQLILRDLFKISEIFDKFFHNGQYTFTCIKLQQFLRYPHLTYSANILNNIMYEGFKNFGLKLSNQYFNKHLQEPFEYLKSSFFIKEFLHSHKLQKIIESKNM</sequence>
<dbReference type="NCBIfam" id="TIGR01434">
    <property type="entry name" value="glu_cys_ligase"/>
    <property type="match status" value="1"/>
</dbReference>
<evidence type="ECO:0000259" key="10">
    <source>
        <dbReference type="Pfam" id="PF04262"/>
    </source>
</evidence>
<comment type="catalytic activity">
    <reaction evidence="7 8 9">
        <text>L-cysteine + L-glutamate + ATP = gamma-L-glutamyl-L-cysteine + ADP + phosphate + H(+)</text>
        <dbReference type="Rhea" id="RHEA:13285"/>
        <dbReference type="ChEBI" id="CHEBI:15378"/>
        <dbReference type="ChEBI" id="CHEBI:29985"/>
        <dbReference type="ChEBI" id="CHEBI:30616"/>
        <dbReference type="ChEBI" id="CHEBI:35235"/>
        <dbReference type="ChEBI" id="CHEBI:43474"/>
        <dbReference type="ChEBI" id="CHEBI:58173"/>
        <dbReference type="ChEBI" id="CHEBI:456216"/>
        <dbReference type="EC" id="6.3.2.2"/>
    </reaction>
</comment>
<dbReference type="RefSeq" id="WP_158345018.1">
    <property type="nucleotide sequence ID" value="NZ_AP019379.1"/>
</dbReference>
<dbReference type="PANTHER" id="PTHR38761:SF1">
    <property type="entry name" value="GLUTAMATE--CYSTEINE LIGASE"/>
    <property type="match status" value="1"/>
</dbReference>
<evidence type="ECO:0000256" key="2">
    <source>
        <dbReference type="ARBA" id="ARBA00008772"/>
    </source>
</evidence>
<comment type="pathway">
    <text evidence="1 8 9">Sulfur metabolism; glutathione biosynthesis; glutathione from L-cysteine and L-glutamate: step 1/2.</text>
</comment>
<evidence type="ECO:0000313" key="12">
    <source>
        <dbReference type="Proteomes" id="UP000317544"/>
    </source>
</evidence>
<name>A0A455TAI0_9GAMM</name>
<dbReference type="Pfam" id="PF04262">
    <property type="entry name" value="Glu_cys_ligase"/>
    <property type="match status" value="1"/>
</dbReference>
<gene>
    <name evidence="8 11" type="primary">gshA</name>
    <name evidence="11" type="ORF">BUCNMO_318</name>
</gene>
<evidence type="ECO:0000256" key="8">
    <source>
        <dbReference type="HAMAP-Rule" id="MF_00578"/>
    </source>
</evidence>
<feature type="domain" description="Glutamate--cysteine ligase" evidence="10">
    <location>
        <begin position="12"/>
        <end position="382"/>
    </location>
</feature>
<protein>
    <recommendedName>
        <fullName evidence="8">Glutamate--cysteine ligase</fullName>
        <ecNumber evidence="8">6.3.2.2</ecNumber>
    </recommendedName>
    <alternativeName>
        <fullName evidence="8">Gamma-ECS</fullName>
        <shortName evidence="8">GCS</shortName>
    </alternativeName>
    <alternativeName>
        <fullName evidence="8">Gamma-glutamylcysteine synthetase</fullName>
    </alternativeName>
</protein>
<dbReference type="OrthoDB" id="9803907at2"/>
<keyword evidence="5 8" id="KW-0547">Nucleotide-binding</keyword>
<dbReference type="GO" id="GO:0004357">
    <property type="term" value="F:glutamate-cysteine ligase activity"/>
    <property type="evidence" value="ECO:0007669"/>
    <property type="project" value="UniProtKB-UniRule"/>
</dbReference>
<reference evidence="11 12" key="1">
    <citation type="journal article" date="2019" name="Proc. Natl. Acad. Sci. U.S.A.">
        <title>Exaggeration and cooption of innate immunity for social defense.</title>
        <authorList>
            <person name="Kutsukake M."/>
            <person name="Moriyama M."/>
            <person name="Shigenobu S."/>
            <person name="Meng X.-Y."/>
            <person name="Nikoh N."/>
            <person name="Noda C."/>
            <person name="Kobayashi S."/>
            <person name="Fukatsu T."/>
        </authorList>
    </citation>
    <scope>NUCLEOTIDE SEQUENCE [LARGE SCALE GENOMIC DNA]</scope>
    <source>
        <strain evidence="11 12">Nmo</strain>
    </source>
</reference>
<dbReference type="InterPro" id="IPR006334">
    <property type="entry name" value="Glut_cys_ligase"/>
</dbReference>